<organism evidence="1 2">
    <name type="scientific">Puccinia graminis f. sp. tritici</name>
    <dbReference type="NCBI Taxonomy" id="56615"/>
    <lineage>
        <taxon>Eukaryota</taxon>
        <taxon>Fungi</taxon>
        <taxon>Dikarya</taxon>
        <taxon>Basidiomycota</taxon>
        <taxon>Pucciniomycotina</taxon>
        <taxon>Pucciniomycetes</taxon>
        <taxon>Pucciniales</taxon>
        <taxon>Pucciniaceae</taxon>
        <taxon>Puccinia</taxon>
    </lineage>
</organism>
<protein>
    <submittedName>
        <fullName evidence="1">Uncharacterized protein</fullName>
    </submittedName>
</protein>
<accession>A0A5B0NSD9</accession>
<proteinExistence type="predicted"/>
<evidence type="ECO:0000313" key="1">
    <source>
        <dbReference type="EMBL" id="KAA1091823.1"/>
    </source>
</evidence>
<comment type="caution">
    <text evidence="1">The sequence shown here is derived from an EMBL/GenBank/DDBJ whole genome shotgun (WGS) entry which is preliminary data.</text>
</comment>
<keyword evidence="2" id="KW-1185">Reference proteome</keyword>
<evidence type="ECO:0000313" key="2">
    <source>
        <dbReference type="Proteomes" id="UP000324748"/>
    </source>
</evidence>
<dbReference type="Proteomes" id="UP000324748">
    <property type="component" value="Unassembled WGS sequence"/>
</dbReference>
<gene>
    <name evidence="1" type="ORF">PGT21_000497</name>
</gene>
<dbReference type="EMBL" id="VSWC01000087">
    <property type="protein sequence ID" value="KAA1091823.1"/>
    <property type="molecule type" value="Genomic_DNA"/>
</dbReference>
<reference evidence="1 2" key="1">
    <citation type="submission" date="2019-05" db="EMBL/GenBank/DDBJ databases">
        <title>Emergence of the Ug99 lineage of the wheat stem rust pathogen through somatic hybridization.</title>
        <authorList>
            <person name="Li F."/>
            <person name="Upadhyaya N.M."/>
            <person name="Sperschneider J."/>
            <person name="Matny O."/>
            <person name="Nguyen-Phuc H."/>
            <person name="Mago R."/>
            <person name="Raley C."/>
            <person name="Miller M.E."/>
            <person name="Silverstein K.A.T."/>
            <person name="Henningsen E."/>
            <person name="Hirsch C.D."/>
            <person name="Visser B."/>
            <person name="Pretorius Z.A."/>
            <person name="Steffenson B.J."/>
            <person name="Schwessinger B."/>
            <person name="Dodds P.N."/>
            <person name="Figueroa M."/>
        </authorList>
    </citation>
    <scope>NUCLEOTIDE SEQUENCE [LARGE SCALE GENOMIC DNA]</scope>
    <source>
        <strain evidence="1">21-0</strain>
    </source>
</reference>
<dbReference type="AlphaFoldDB" id="A0A5B0NSD9"/>
<sequence length="104" mass="11833">MVALMEPDNLEGDESTERMSVTNCSYARQIEEAQNAISPTCMEQCAWVEGTSVIYYKNCKFLTNISDVRSNQNPWLENQTRAQITMSTFNNQQAIDTQAPWITS</sequence>
<name>A0A5B0NSD9_PUCGR</name>